<dbReference type="RefSeq" id="WP_169076393.1">
    <property type="nucleotide sequence ID" value="NZ_JABBXH010000006.1"/>
</dbReference>
<dbReference type="InterPro" id="IPR017467">
    <property type="entry name" value="CHP03016_PEP-CTERM"/>
</dbReference>
<feature type="chain" id="PRO_5030861443" evidence="1">
    <location>
        <begin position="24"/>
        <end position="522"/>
    </location>
</feature>
<dbReference type="Proteomes" id="UP000568664">
    <property type="component" value="Unassembled WGS sequence"/>
</dbReference>
<keyword evidence="1" id="KW-0732">Signal</keyword>
<reference evidence="2 3" key="1">
    <citation type="submission" date="2020-04" db="EMBL/GenBank/DDBJ databases">
        <title>Thalassotalea sp. M1531, isolated from the surface of marine red alga.</title>
        <authorList>
            <person name="Pang L."/>
            <person name="Lu D.-C."/>
        </authorList>
    </citation>
    <scope>NUCLEOTIDE SEQUENCE [LARGE SCALE GENOMIC DNA]</scope>
    <source>
        <strain evidence="2 3">M1531</strain>
    </source>
</reference>
<sequence length="522" mass="59590">MAVRNKFLLPILINLFIQPLSMAADNNISPFISVEEIFTDNVNLDSFDEEDSFVSKANVGLQGEIDSAMVDAKINAYYSHLFFSHDSDENDGHETLNTNINITPWEKGPSLSLTGAIANVPRSNGENFAADLISGDTVRTTNYGAGLNYQIINSDFLFNSSISYNDSRSDDEVGESNGYTTSLGFQNGTSHRTIFWDLNGSYSDRKNRGQSARSYRIEAKLGLITNWKLNPFIRYYDESYTGSISNNSLEQGESLGAGFRWQPLSLMEIDISYNNAEDPELSDDYVAFDFSWQPTTRTQIAANYNQRFFGDSYGLNISHRNKRLTNTISYNEQIQAFQRDRFETFVESTVFCPFNQQITIDDCLDTLDGVDNPELFFEAPLLGIRAIEDNQFSLYKTLSWDSELAFTRTTFNFRVSGNEREELNSGDTQEFVTVSLDASRKLSPRSDLNLGFRFTRNDYYTTNNDTNADRQDYYRSYNIGYSRQLARLLSLDIDVRHLMRTSNFTSREYDETRATISIKKDF</sequence>
<gene>
    <name evidence="2" type="ORF">HII17_16065</name>
</gene>
<evidence type="ECO:0000256" key="1">
    <source>
        <dbReference type="SAM" id="SignalP"/>
    </source>
</evidence>
<organism evidence="2 3">
    <name type="scientific">Thalassotalea algicola</name>
    <dbReference type="NCBI Taxonomy" id="2716224"/>
    <lineage>
        <taxon>Bacteria</taxon>
        <taxon>Pseudomonadati</taxon>
        <taxon>Pseudomonadota</taxon>
        <taxon>Gammaproteobacteria</taxon>
        <taxon>Alteromonadales</taxon>
        <taxon>Colwelliaceae</taxon>
        <taxon>Thalassotalea</taxon>
    </lineage>
</organism>
<name>A0A7Y0LF68_9GAMM</name>
<protein>
    <submittedName>
        <fullName evidence="2">TIGR03016 family PEP-CTERM system-associated outer membrane protein</fullName>
    </submittedName>
</protein>
<feature type="signal peptide" evidence="1">
    <location>
        <begin position="1"/>
        <end position="23"/>
    </location>
</feature>
<comment type="caution">
    <text evidence="2">The sequence shown here is derived from an EMBL/GenBank/DDBJ whole genome shotgun (WGS) entry which is preliminary data.</text>
</comment>
<accession>A0A7Y0LF68</accession>
<evidence type="ECO:0000313" key="2">
    <source>
        <dbReference type="EMBL" id="NMP33074.1"/>
    </source>
</evidence>
<dbReference type="EMBL" id="JABBXH010000006">
    <property type="protein sequence ID" value="NMP33074.1"/>
    <property type="molecule type" value="Genomic_DNA"/>
</dbReference>
<dbReference type="NCBIfam" id="TIGR03016">
    <property type="entry name" value="pepcterm_hypo_1"/>
    <property type="match status" value="1"/>
</dbReference>
<dbReference type="AlphaFoldDB" id="A0A7Y0LF68"/>
<keyword evidence="3" id="KW-1185">Reference proteome</keyword>
<proteinExistence type="predicted"/>
<evidence type="ECO:0000313" key="3">
    <source>
        <dbReference type="Proteomes" id="UP000568664"/>
    </source>
</evidence>